<dbReference type="HOGENOM" id="CLU_2443605_0_0_1"/>
<dbReference type="AlphaFoldDB" id="E9J069"/>
<name>E9J069_SOLIN</name>
<accession>E9J069</accession>
<dbReference type="EMBL" id="GL767306">
    <property type="protein sequence ID" value="EFZ13782.1"/>
    <property type="molecule type" value="Genomic_DNA"/>
</dbReference>
<protein>
    <submittedName>
        <fullName evidence="1">Uncharacterized protein</fullName>
    </submittedName>
</protein>
<gene>
    <name evidence="1" type="ORF">SINV_00349</name>
</gene>
<sequence>MYNRMITACSISYGPTYRELTKSYIIRRNGRISKQQAEEFTHHPEIYYEKIKELYSLESTWKIVIQIDFTTPTKRQEQLESYKQNTKNMC</sequence>
<feature type="non-terminal residue" evidence="1">
    <location>
        <position position="90"/>
    </location>
</feature>
<proteinExistence type="predicted"/>
<organism>
    <name type="scientific">Solenopsis invicta</name>
    <name type="common">Red imported fire ant</name>
    <name type="synonym">Solenopsis wagneri</name>
    <dbReference type="NCBI Taxonomy" id="13686"/>
    <lineage>
        <taxon>Eukaryota</taxon>
        <taxon>Metazoa</taxon>
        <taxon>Ecdysozoa</taxon>
        <taxon>Arthropoda</taxon>
        <taxon>Hexapoda</taxon>
        <taxon>Insecta</taxon>
        <taxon>Pterygota</taxon>
        <taxon>Neoptera</taxon>
        <taxon>Endopterygota</taxon>
        <taxon>Hymenoptera</taxon>
        <taxon>Apocrita</taxon>
        <taxon>Aculeata</taxon>
        <taxon>Formicoidea</taxon>
        <taxon>Formicidae</taxon>
        <taxon>Myrmicinae</taxon>
        <taxon>Solenopsis</taxon>
    </lineage>
</organism>
<evidence type="ECO:0000313" key="1">
    <source>
        <dbReference type="EMBL" id="EFZ13782.1"/>
    </source>
</evidence>
<reference evidence="1" key="1">
    <citation type="journal article" date="2011" name="Proc. Natl. Acad. Sci. U.S.A.">
        <title>The genome of the fire ant Solenopsis invicta.</title>
        <authorList>
            <person name="Wurm Y."/>
            <person name="Wang J."/>
            <person name="Riba-Grognuz O."/>
            <person name="Corona M."/>
            <person name="Nygaard S."/>
            <person name="Hunt B.G."/>
            <person name="Ingram K.K."/>
            <person name="Falquet L."/>
            <person name="Nipitwattanaphon M."/>
            <person name="Gotzek D."/>
            <person name="Dijkstra M.B."/>
            <person name="Oettler J."/>
            <person name="Comtesse F."/>
            <person name="Shih C.J."/>
            <person name="Wu W.J."/>
            <person name="Yang C.C."/>
            <person name="Thomas J."/>
            <person name="Beaudoing E."/>
            <person name="Pradervand S."/>
            <person name="Flegel V."/>
            <person name="Cook E.D."/>
            <person name="Fabbretti R."/>
            <person name="Stockinger H."/>
            <person name="Long L."/>
            <person name="Farmerie W.G."/>
            <person name="Oakey J."/>
            <person name="Boomsma J.J."/>
            <person name="Pamilo P."/>
            <person name="Yi S.V."/>
            <person name="Heinze J."/>
            <person name="Goodisman M.A."/>
            <person name="Farinelli L."/>
            <person name="Harshman K."/>
            <person name="Hulo N."/>
            <person name="Cerutti L."/>
            <person name="Xenarios I."/>
            <person name="Shoemaker D."/>
            <person name="Keller L."/>
        </authorList>
    </citation>
    <scope>NUCLEOTIDE SEQUENCE [LARGE SCALE GENOMIC DNA]</scope>
</reference>